<dbReference type="AlphaFoldDB" id="A0A078LT23"/>
<dbReference type="Pfam" id="PF10976">
    <property type="entry name" value="DUF2790"/>
    <property type="match status" value="1"/>
</dbReference>
<proteinExistence type="predicted"/>
<evidence type="ECO:0000313" key="3">
    <source>
        <dbReference type="Proteomes" id="UP000053902"/>
    </source>
</evidence>
<dbReference type="GO" id="GO:0016853">
    <property type="term" value="F:isomerase activity"/>
    <property type="evidence" value="ECO:0007669"/>
    <property type="project" value="UniProtKB-KW"/>
</dbReference>
<dbReference type="eggNOG" id="ENOG502ZNU1">
    <property type="taxonomic scope" value="Bacteria"/>
</dbReference>
<dbReference type="OrthoDB" id="7027858at2"/>
<feature type="signal peptide" evidence="1">
    <location>
        <begin position="1"/>
        <end position="19"/>
    </location>
</feature>
<protein>
    <submittedName>
        <fullName evidence="2">Type IIA topoisomerase (DNA gyrase/topo II, topoisomerase IV), A subunit</fullName>
    </submittedName>
</protein>
<evidence type="ECO:0000256" key="1">
    <source>
        <dbReference type="SAM" id="SignalP"/>
    </source>
</evidence>
<keyword evidence="1" id="KW-0732">Signal</keyword>
<reference evidence="2 3" key="1">
    <citation type="submission" date="2014-07" db="EMBL/GenBank/DDBJ databases">
        <authorList>
            <person name="Urmite Genomes Urmite Genomes"/>
        </authorList>
    </citation>
    <scope>NUCLEOTIDE SEQUENCE [LARGE SCALE GENOMIC DNA]</scope>
    <source>
        <strain evidence="2 3">20_BN</strain>
    </source>
</reference>
<organism evidence="2 3">
    <name type="scientific">Pseudomonas saudiphocaensis</name>
    <dbReference type="NCBI Taxonomy" id="1499686"/>
    <lineage>
        <taxon>Bacteria</taxon>
        <taxon>Pseudomonadati</taxon>
        <taxon>Pseudomonadota</taxon>
        <taxon>Gammaproteobacteria</taxon>
        <taxon>Pseudomonadales</taxon>
        <taxon>Pseudomonadaceae</taxon>
        <taxon>Pseudomonas</taxon>
    </lineage>
</organism>
<dbReference type="Gene3D" id="2.30.140.50">
    <property type="entry name" value="Protein of unknown function DUF2790"/>
    <property type="match status" value="1"/>
</dbReference>
<dbReference type="RefSeq" id="WP_037022410.1">
    <property type="nucleotide sequence ID" value="NZ_CCSF01000001.1"/>
</dbReference>
<name>A0A078LT23_9PSED</name>
<dbReference type="HOGENOM" id="CLU_163360_1_0_6"/>
<dbReference type="Proteomes" id="UP000053902">
    <property type="component" value="Unassembled WGS sequence"/>
</dbReference>
<feature type="chain" id="PRO_5001741327" evidence="1">
    <location>
        <begin position="20"/>
        <end position="78"/>
    </location>
</feature>
<keyword evidence="2" id="KW-0413">Isomerase</keyword>
<gene>
    <name evidence="2" type="ORF">BN1079_00774</name>
</gene>
<keyword evidence="3" id="KW-1185">Reference proteome</keyword>
<accession>A0A078LT23</accession>
<dbReference type="EMBL" id="CCSF01000001">
    <property type="protein sequence ID" value="CDZ93482.1"/>
    <property type="molecule type" value="Genomic_DNA"/>
</dbReference>
<sequence length="78" mass="8738">MRNLIWLASIGIAAPLAYAEEQQSNYEYGDRPDIAKVLSLDVPSDDCNVVEATMTYLDSNGETHTMRYLRQGADCHDN</sequence>
<evidence type="ECO:0000313" key="2">
    <source>
        <dbReference type="EMBL" id="CDZ93482.1"/>
    </source>
</evidence>
<dbReference type="InterPro" id="IPR021245">
    <property type="entry name" value="DUF2790"/>
</dbReference>